<evidence type="ECO:0000313" key="2">
    <source>
        <dbReference type="Proteomes" id="UP000774617"/>
    </source>
</evidence>
<reference evidence="1 2" key="1">
    <citation type="journal article" date="2021" name="Nat. Commun.">
        <title>Genetic determinants of endophytism in the Arabidopsis root mycobiome.</title>
        <authorList>
            <person name="Mesny F."/>
            <person name="Miyauchi S."/>
            <person name="Thiergart T."/>
            <person name="Pickel B."/>
            <person name="Atanasova L."/>
            <person name="Karlsson M."/>
            <person name="Huettel B."/>
            <person name="Barry K.W."/>
            <person name="Haridas S."/>
            <person name="Chen C."/>
            <person name="Bauer D."/>
            <person name="Andreopoulos W."/>
            <person name="Pangilinan J."/>
            <person name="LaButti K."/>
            <person name="Riley R."/>
            <person name="Lipzen A."/>
            <person name="Clum A."/>
            <person name="Drula E."/>
            <person name="Henrissat B."/>
            <person name="Kohler A."/>
            <person name="Grigoriev I.V."/>
            <person name="Martin F.M."/>
            <person name="Hacquard S."/>
        </authorList>
    </citation>
    <scope>NUCLEOTIDE SEQUENCE [LARGE SCALE GENOMIC DNA]</scope>
    <source>
        <strain evidence="1 2">MPI-SDFR-AT-0080</strain>
    </source>
</reference>
<proteinExistence type="predicted"/>
<dbReference type="Proteomes" id="UP000774617">
    <property type="component" value="Unassembled WGS sequence"/>
</dbReference>
<organism evidence="1 2">
    <name type="scientific">Macrophomina phaseolina</name>
    <dbReference type="NCBI Taxonomy" id="35725"/>
    <lineage>
        <taxon>Eukaryota</taxon>
        <taxon>Fungi</taxon>
        <taxon>Dikarya</taxon>
        <taxon>Ascomycota</taxon>
        <taxon>Pezizomycotina</taxon>
        <taxon>Dothideomycetes</taxon>
        <taxon>Dothideomycetes incertae sedis</taxon>
        <taxon>Botryosphaeriales</taxon>
        <taxon>Botryosphaeriaceae</taxon>
        <taxon>Macrophomina</taxon>
    </lineage>
</organism>
<accession>A0ABQ8FYK2</accession>
<evidence type="ECO:0008006" key="3">
    <source>
        <dbReference type="Google" id="ProtNLM"/>
    </source>
</evidence>
<dbReference type="InterPro" id="IPR022198">
    <property type="entry name" value="DUF3723"/>
</dbReference>
<name>A0ABQ8FYK2_9PEZI</name>
<sequence>MEDIAAIVEGNLSPYFKGVAKVQISALDFGHALSSERHRPLSEKTVARLVDILRREGCRRDDGANFVDAVVDDDALQAALAEVALSNADLKSWSMTHPVIPLQRVQCLHGLHRIAAARSLLDKNDQWWTVRLYSGTYGADIFLDLPKDLGIKVIEGSVNEQPYADGIILRKILLYRREGNEALENKWWARLSTTKQKDLKQLLKKPLFMNALNELLDMPGLWYPIKLGTLHRLLTLRCDEELLRYLQHVRTVWSSILQCGEDQVSAEVVDRLTVERLDLLAPAASERDSKIIENLFRSGEIFGQVSNEAVRGRIKSNLLSVQVLIPTLRSFFENLKYLEPCSLILKRLLDPDDKRSIYRCLKAAYFSPSSQFIEYAEGRVHEYSNKTASEDMWTSYVQLWAFCFRNFPNMTSLEPRKELGKEKPSTTTNAALWHHLGNLAVKLGFRTEQAVIFQQESPYFTLAQQVIQSAHPGLTPDSSLVSQIARLLEHTSGDSPERNAVALTSNVTLPVERRCGRPFEDDHIRDREFMFLPIVYETETSHGPDISSFYVKQDLFKSFFGDLYVMVRISCHNIFSALTKIRIGKTQKQ</sequence>
<gene>
    <name evidence="1" type="ORF">B0J12DRAFT_582487</name>
</gene>
<protein>
    <recommendedName>
        <fullName evidence="3">Tetratricopeptide-like helical</fullName>
    </recommendedName>
</protein>
<evidence type="ECO:0000313" key="1">
    <source>
        <dbReference type="EMBL" id="KAH7033978.1"/>
    </source>
</evidence>
<comment type="caution">
    <text evidence="1">The sequence shown here is derived from an EMBL/GenBank/DDBJ whole genome shotgun (WGS) entry which is preliminary data.</text>
</comment>
<dbReference type="Pfam" id="PF12520">
    <property type="entry name" value="DUF3723"/>
    <property type="match status" value="1"/>
</dbReference>
<keyword evidence="2" id="KW-1185">Reference proteome</keyword>
<dbReference type="EMBL" id="JAGTJR010000039">
    <property type="protein sequence ID" value="KAH7033978.1"/>
    <property type="molecule type" value="Genomic_DNA"/>
</dbReference>